<organism evidence="1 2">
    <name type="scientific">Peptoniphilus duerdenii ATCC BAA-1640</name>
    <dbReference type="NCBI Taxonomy" id="862517"/>
    <lineage>
        <taxon>Bacteria</taxon>
        <taxon>Bacillati</taxon>
        <taxon>Bacillota</taxon>
        <taxon>Tissierellia</taxon>
        <taxon>Tissierellales</taxon>
        <taxon>Peptoniphilaceae</taxon>
        <taxon>Peptoniphilus</taxon>
    </lineage>
</organism>
<protein>
    <recommendedName>
        <fullName evidence="3">DUF4177 domain-containing protein</fullName>
    </recommendedName>
</protein>
<evidence type="ECO:0000313" key="1">
    <source>
        <dbReference type="EMBL" id="EFM24804.1"/>
    </source>
</evidence>
<dbReference type="RefSeq" id="WP_008902445.1">
    <property type="nucleotide sequence ID" value="NZ_GL397071.1"/>
</dbReference>
<name>E0NND1_9FIRM</name>
<reference evidence="1 2" key="1">
    <citation type="submission" date="2010-07" db="EMBL/GenBank/DDBJ databases">
        <authorList>
            <person name="Muzny D."/>
            <person name="Qin X."/>
            <person name="Deng J."/>
            <person name="Jiang H."/>
            <person name="Liu Y."/>
            <person name="Qu J."/>
            <person name="Song X.-Z."/>
            <person name="Zhang L."/>
            <person name="Thornton R."/>
            <person name="Coyle M."/>
            <person name="Francisco L."/>
            <person name="Jackson L."/>
            <person name="Javaid M."/>
            <person name="Korchina V."/>
            <person name="Kovar C."/>
            <person name="Mata R."/>
            <person name="Mathew T."/>
            <person name="Ngo R."/>
            <person name="Nguyen L."/>
            <person name="Nguyen N."/>
            <person name="Okwuonu G."/>
            <person name="Ongeri F."/>
            <person name="Pham C."/>
            <person name="Simmons D."/>
            <person name="Wilczek-Boney K."/>
            <person name="Hale W."/>
            <person name="Jakkamsetti A."/>
            <person name="Pham P."/>
            <person name="Ruth R."/>
            <person name="San Lucas F."/>
            <person name="Warren J."/>
            <person name="Zhang J."/>
            <person name="Zhao Z."/>
            <person name="Zhou C."/>
            <person name="Zhu D."/>
            <person name="Lee S."/>
            <person name="Bess C."/>
            <person name="Blankenburg K."/>
            <person name="Forbes L."/>
            <person name="Fu Q."/>
            <person name="Gubbala S."/>
            <person name="Hirani K."/>
            <person name="Jayaseelan J.C."/>
            <person name="Lara F."/>
            <person name="Munidasa M."/>
            <person name="Palculict T."/>
            <person name="Patil S."/>
            <person name="Pu L.-L."/>
            <person name="Saada N."/>
            <person name="Tang L."/>
            <person name="Weissenberger G."/>
            <person name="Zhu Y."/>
            <person name="Hemphill L."/>
            <person name="Shang Y."/>
            <person name="Youmans B."/>
            <person name="Ayvaz T."/>
            <person name="Ross M."/>
            <person name="Santibanez J."/>
            <person name="Aqrawi P."/>
            <person name="Gross S."/>
            <person name="Joshi V."/>
            <person name="Fowler G."/>
            <person name="Nazareth L."/>
            <person name="Reid J."/>
            <person name="Worley K."/>
            <person name="Petrosino J."/>
            <person name="Highlander S."/>
            <person name="Gibbs R."/>
        </authorList>
    </citation>
    <scope>NUCLEOTIDE SEQUENCE [LARGE SCALE GENOMIC DNA]</scope>
    <source>
        <strain evidence="1 2">ATCC BAA-1640</strain>
    </source>
</reference>
<dbReference type="EMBL" id="AEEH01000048">
    <property type="protein sequence ID" value="EFM24804.1"/>
    <property type="molecule type" value="Genomic_DNA"/>
</dbReference>
<dbReference type="STRING" id="862517.HMPREF9225_1670"/>
<dbReference type="Proteomes" id="UP000003280">
    <property type="component" value="Unassembled WGS sequence"/>
</dbReference>
<keyword evidence="2" id="KW-1185">Reference proteome</keyword>
<comment type="caution">
    <text evidence="1">The sequence shown here is derived from an EMBL/GenBank/DDBJ whole genome shotgun (WGS) entry which is preliminary data.</text>
</comment>
<evidence type="ECO:0000313" key="2">
    <source>
        <dbReference type="Proteomes" id="UP000003280"/>
    </source>
</evidence>
<gene>
    <name evidence="1" type="ORF">HMPREF9225_1670</name>
</gene>
<accession>E0NND1</accession>
<proteinExistence type="predicted"/>
<dbReference type="HOGENOM" id="CLU_3028279_0_0_9"/>
<evidence type="ECO:0008006" key="3">
    <source>
        <dbReference type="Google" id="ProtNLM"/>
    </source>
</evidence>
<sequence>MNFIRMVTCVKYESFKERVRIVRMLMDEGWKIVEYSDGFVIGEKFRKKGDKNEIS</sequence>
<dbReference type="AlphaFoldDB" id="E0NND1"/>